<dbReference type="RefSeq" id="XP_020065189.1">
    <property type="nucleotide sequence ID" value="XM_020211594.1"/>
</dbReference>
<reference evidence="3" key="1">
    <citation type="submission" date="2016-05" db="EMBL/GenBank/DDBJ databases">
        <title>Comparative genomics of biotechnologically important yeasts.</title>
        <authorList>
            <consortium name="DOE Joint Genome Institute"/>
            <person name="Riley R."/>
            <person name="Haridas S."/>
            <person name="Wolfe K.H."/>
            <person name="Lopes M.R."/>
            <person name="Hittinger C.T."/>
            <person name="Goker M."/>
            <person name="Salamov A."/>
            <person name="Wisecaver J."/>
            <person name="Long T.M."/>
            <person name="Aerts A.L."/>
            <person name="Barry K."/>
            <person name="Choi C."/>
            <person name="Clum A."/>
            <person name="Coughlan A.Y."/>
            <person name="Deshpande S."/>
            <person name="Douglass A.P."/>
            <person name="Hanson S.J."/>
            <person name="Klenk H.-P."/>
            <person name="Labutti K."/>
            <person name="Lapidus A."/>
            <person name="Lindquist E."/>
            <person name="Lipzen A."/>
            <person name="Meier-Kolthoff J.P."/>
            <person name="Ohm R.A."/>
            <person name="Otillar R.P."/>
            <person name="Pangilinan J."/>
            <person name="Peng Y."/>
            <person name="Rokas A."/>
            <person name="Rosa C.A."/>
            <person name="Scheuner C."/>
            <person name="Sibirny A.A."/>
            <person name="Slot J.C."/>
            <person name="Stielow J.B."/>
            <person name="Sun H."/>
            <person name="Kurtzman C.P."/>
            <person name="Blackwell M."/>
            <person name="Grigoriev I.V."/>
            <person name="Jeffries T.W."/>
        </authorList>
    </citation>
    <scope>NUCLEOTIDE SEQUENCE [LARGE SCALE GENOMIC DNA]</scope>
    <source>
        <strain evidence="3">NRRL Y-17324</strain>
    </source>
</reference>
<organism evidence="2 3">
    <name type="scientific">Suhomyces tanzawaensis NRRL Y-17324</name>
    <dbReference type="NCBI Taxonomy" id="984487"/>
    <lineage>
        <taxon>Eukaryota</taxon>
        <taxon>Fungi</taxon>
        <taxon>Dikarya</taxon>
        <taxon>Ascomycota</taxon>
        <taxon>Saccharomycotina</taxon>
        <taxon>Pichiomycetes</taxon>
        <taxon>Debaryomycetaceae</taxon>
        <taxon>Suhomyces</taxon>
    </lineage>
</organism>
<gene>
    <name evidence="2" type="ORF">CANTADRAFT_89650</name>
</gene>
<accession>A0A1E4SKV0</accession>
<dbReference type="AlphaFoldDB" id="A0A1E4SKV0"/>
<name>A0A1E4SKV0_9ASCO</name>
<feature type="compositionally biased region" description="Basic and acidic residues" evidence="1">
    <location>
        <begin position="76"/>
        <end position="90"/>
    </location>
</feature>
<proteinExistence type="predicted"/>
<protein>
    <submittedName>
        <fullName evidence="2">Uncharacterized protein</fullName>
    </submittedName>
</protein>
<dbReference type="OrthoDB" id="4026299at2759"/>
<feature type="compositionally biased region" description="Basic and acidic residues" evidence="1">
    <location>
        <begin position="53"/>
        <end position="69"/>
    </location>
</feature>
<dbReference type="Proteomes" id="UP000094285">
    <property type="component" value="Unassembled WGS sequence"/>
</dbReference>
<keyword evidence="3" id="KW-1185">Reference proteome</keyword>
<feature type="compositionally biased region" description="Basic and acidic residues" evidence="1">
    <location>
        <begin position="1"/>
        <end position="24"/>
    </location>
</feature>
<feature type="region of interest" description="Disordered" evidence="1">
    <location>
        <begin position="1"/>
        <end position="99"/>
    </location>
</feature>
<sequence length="126" mass="14248">MIGPHIPKELREQRKKQKEAEKTQPEPSEDISSDDDIDGPQLGPPVPQVPSLQEEKHQDGKKSDSEVAKKPTLLELHQKKLKESGISDKNRIHKFDHKQGLNDEVKKEILRNVNAKGLSRFTTGSK</sequence>
<dbReference type="EMBL" id="KV453911">
    <property type="protein sequence ID" value="ODV80067.1"/>
    <property type="molecule type" value="Genomic_DNA"/>
</dbReference>
<evidence type="ECO:0000313" key="3">
    <source>
        <dbReference type="Proteomes" id="UP000094285"/>
    </source>
</evidence>
<dbReference type="GeneID" id="30985730"/>
<evidence type="ECO:0000313" key="2">
    <source>
        <dbReference type="EMBL" id="ODV80067.1"/>
    </source>
</evidence>
<feature type="compositionally biased region" description="Acidic residues" evidence="1">
    <location>
        <begin position="27"/>
        <end position="38"/>
    </location>
</feature>
<evidence type="ECO:0000256" key="1">
    <source>
        <dbReference type="SAM" id="MobiDB-lite"/>
    </source>
</evidence>